<keyword evidence="6 10" id="KW-0418">Kinase</keyword>
<keyword evidence="5" id="KW-0808">Transferase</keyword>
<dbReference type="GO" id="GO:0016301">
    <property type="term" value="F:kinase activity"/>
    <property type="evidence" value="ECO:0007669"/>
    <property type="project" value="UniProtKB-KW"/>
</dbReference>
<dbReference type="CDD" id="cd00082">
    <property type="entry name" value="HisKA"/>
    <property type="match status" value="1"/>
</dbReference>
<dbReference type="PANTHER" id="PTHR45528:SF8">
    <property type="entry name" value="HISTIDINE KINASE"/>
    <property type="match status" value="1"/>
</dbReference>
<keyword evidence="7 8" id="KW-0472">Membrane</keyword>
<dbReference type="InterPro" id="IPR050398">
    <property type="entry name" value="HssS/ArlS-like"/>
</dbReference>
<protein>
    <recommendedName>
        <fullName evidence="3">histidine kinase</fullName>
        <ecNumber evidence="3">2.7.13.3</ecNumber>
    </recommendedName>
</protein>
<dbReference type="SMART" id="SM00387">
    <property type="entry name" value="HATPase_c"/>
    <property type="match status" value="1"/>
</dbReference>
<sequence length="313" mass="35551">MSDSMIIFLLSAGILALIGVIIYQQYVFRSGFRKEVKEISKKLEEISDSGSDEKVMVFTGHSSMKELLLQINRLLMDCQKAKADFRRAEISSKKMLSNVSHDIKTPMTVILGYLEIIRLNGDPDQVMLKKVEAKAHRVMELINQFFSLAKLEAGDTDIELSRININEACRENILDFYELLTQKDFKIDIEIPEESLYAQANQDALQRILFNLISNAIRYGADGKYLGLFLHGDEEFVYIDVADRGKGIEKAYADTVFERLYTMEDSRSRDMQGNGLGLTIAKNLAQQLGGDVTLVSDPYVKTVFTIKLKRITY</sequence>
<evidence type="ECO:0000256" key="3">
    <source>
        <dbReference type="ARBA" id="ARBA00012438"/>
    </source>
</evidence>
<proteinExistence type="predicted"/>
<dbReference type="Pfam" id="PF00512">
    <property type="entry name" value="HisKA"/>
    <property type="match status" value="1"/>
</dbReference>
<evidence type="ECO:0000256" key="2">
    <source>
        <dbReference type="ARBA" id="ARBA00004141"/>
    </source>
</evidence>
<evidence type="ECO:0000256" key="4">
    <source>
        <dbReference type="ARBA" id="ARBA00022553"/>
    </source>
</evidence>
<reference evidence="10 11" key="1">
    <citation type="submission" date="2021-06" db="EMBL/GenBank/DDBJ databases">
        <title>Faecalicatena sp. nov. isolated from porcine feces.</title>
        <authorList>
            <person name="Oh B.S."/>
            <person name="Lee J.H."/>
        </authorList>
    </citation>
    <scope>NUCLEOTIDE SEQUENCE [LARGE SCALE GENOMIC DNA]</scope>
    <source>
        <strain evidence="10 11">AGMB00832</strain>
    </source>
</reference>
<comment type="subcellular location">
    <subcellularLocation>
        <location evidence="2">Membrane</location>
        <topology evidence="2">Multi-pass membrane protein</topology>
    </subcellularLocation>
</comment>
<keyword evidence="8" id="KW-0812">Transmembrane</keyword>
<evidence type="ECO:0000256" key="8">
    <source>
        <dbReference type="SAM" id="Phobius"/>
    </source>
</evidence>
<evidence type="ECO:0000313" key="11">
    <source>
        <dbReference type="Proteomes" id="UP000723714"/>
    </source>
</evidence>
<evidence type="ECO:0000256" key="5">
    <source>
        <dbReference type="ARBA" id="ARBA00022679"/>
    </source>
</evidence>
<dbReference type="SMART" id="SM00388">
    <property type="entry name" value="HisKA"/>
    <property type="match status" value="1"/>
</dbReference>
<evidence type="ECO:0000256" key="7">
    <source>
        <dbReference type="ARBA" id="ARBA00023136"/>
    </source>
</evidence>
<comment type="caution">
    <text evidence="10">The sequence shown here is derived from an EMBL/GenBank/DDBJ whole genome shotgun (WGS) entry which is preliminary data.</text>
</comment>
<feature type="domain" description="Histidine kinase" evidence="9">
    <location>
        <begin position="98"/>
        <end position="312"/>
    </location>
</feature>
<dbReference type="InterPro" id="IPR003661">
    <property type="entry name" value="HisK_dim/P_dom"/>
</dbReference>
<accession>A0ABS6D6J2</accession>
<organism evidence="10 11">
    <name type="scientific">Faecalicatena faecalis</name>
    <dbReference type="NCBI Taxonomy" id="2726362"/>
    <lineage>
        <taxon>Bacteria</taxon>
        <taxon>Bacillati</taxon>
        <taxon>Bacillota</taxon>
        <taxon>Clostridia</taxon>
        <taxon>Lachnospirales</taxon>
        <taxon>Lachnospiraceae</taxon>
        <taxon>Faecalicatena</taxon>
    </lineage>
</organism>
<evidence type="ECO:0000256" key="1">
    <source>
        <dbReference type="ARBA" id="ARBA00000085"/>
    </source>
</evidence>
<comment type="catalytic activity">
    <reaction evidence="1">
        <text>ATP + protein L-histidine = ADP + protein N-phospho-L-histidine.</text>
        <dbReference type="EC" id="2.7.13.3"/>
    </reaction>
</comment>
<name>A0ABS6D6J2_9FIRM</name>
<dbReference type="Pfam" id="PF02518">
    <property type="entry name" value="HATPase_c"/>
    <property type="match status" value="1"/>
</dbReference>
<dbReference type="InterPro" id="IPR003594">
    <property type="entry name" value="HATPase_dom"/>
</dbReference>
<dbReference type="EMBL" id="JABACJ020000016">
    <property type="protein sequence ID" value="MBU3877222.1"/>
    <property type="molecule type" value="Genomic_DNA"/>
</dbReference>
<dbReference type="PANTHER" id="PTHR45528">
    <property type="entry name" value="SENSOR HISTIDINE KINASE CPXA"/>
    <property type="match status" value="1"/>
</dbReference>
<evidence type="ECO:0000313" key="10">
    <source>
        <dbReference type="EMBL" id="MBU3877222.1"/>
    </source>
</evidence>
<keyword evidence="8" id="KW-1133">Transmembrane helix</keyword>
<dbReference type="PROSITE" id="PS50109">
    <property type="entry name" value="HIS_KIN"/>
    <property type="match status" value="1"/>
</dbReference>
<dbReference type="InterPro" id="IPR005467">
    <property type="entry name" value="His_kinase_dom"/>
</dbReference>
<gene>
    <name evidence="10" type="ORF">HGO97_015560</name>
</gene>
<keyword evidence="4" id="KW-0597">Phosphoprotein</keyword>
<evidence type="ECO:0000256" key="6">
    <source>
        <dbReference type="ARBA" id="ARBA00022777"/>
    </source>
</evidence>
<dbReference type="Proteomes" id="UP000723714">
    <property type="component" value="Unassembled WGS sequence"/>
</dbReference>
<feature type="transmembrane region" description="Helical" evidence="8">
    <location>
        <begin position="6"/>
        <end position="28"/>
    </location>
</feature>
<keyword evidence="11" id="KW-1185">Reference proteome</keyword>
<dbReference type="RefSeq" id="WP_216243536.1">
    <property type="nucleotide sequence ID" value="NZ_JABACJ020000016.1"/>
</dbReference>
<dbReference type="EC" id="2.7.13.3" evidence="3"/>
<evidence type="ECO:0000259" key="9">
    <source>
        <dbReference type="PROSITE" id="PS50109"/>
    </source>
</evidence>